<evidence type="ECO:0000313" key="3">
    <source>
        <dbReference type="Proteomes" id="UP001472677"/>
    </source>
</evidence>
<name>A0ABR2DMM8_9ROSI</name>
<reference evidence="2 3" key="1">
    <citation type="journal article" date="2024" name="G3 (Bethesda)">
        <title>Genome assembly of Hibiscus sabdariffa L. provides insights into metabolisms of medicinal natural products.</title>
        <authorList>
            <person name="Kim T."/>
        </authorList>
    </citation>
    <scope>NUCLEOTIDE SEQUENCE [LARGE SCALE GENOMIC DNA]</scope>
    <source>
        <strain evidence="2">TK-2024</strain>
        <tissue evidence="2">Old leaves</tissue>
    </source>
</reference>
<evidence type="ECO:0000313" key="2">
    <source>
        <dbReference type="EMBL" id="KAK8542152.1"/>
    </source>
</evidence>
<comment type="caution">
    <text evidence="2">The sequence shown here is derived from an EMBL/GenBank/DDBJ whole genome shotgun (WGS) entry which is preliminary data.</text>
</comment>
<dbReference type="Proteomes" id="UP001472677">
    <property type="component" value="Unassembled WGS sequence"/>
</dbReference>
<organism evidence="2 3">
    <name type="scientific">Hibiscus sabdariffa</name>
    <name type="common">roselle</name>
    <dbReference type="NCBI Taxonomy" id="183260"/>
    <lineage>
        <taxon>Eukaryota</taxon>
        <taxon>Viridiplantae</taxon>
        <taxon>Streptophyta</taxon>
        <taxon>Embryophyta</taxon>
        <taxon>Tracheophyta</taxon>
        <taxon>Spermatophyta</taxon>
        <taxon>Magnoliopsida</taxon>
        <taxon>eudicotyledons</taxon>
        <taxon>Gunneridae</taxon>
        <taxon>Pentapetalae</taxon>
        <taxon>rosids</taxon>
        <taxon>malvids</taxon>
        <taxon>Malvales</taxon>
        <taxon>Malvaceae</taxon>
        <taxon>Malvoideae</taxon>
        <taxon>Hibiscus</taxon>
    </lineage>
</organism>
<keyword evidence="3" id="KW-1185">Reference proteome</keyword>
<gene>
    <name evidence="2" type="ORF">V6N12_014755</name>
</gene>
<feature type="region of interest" description="Disordered" evidence="1">
    <location>
        <begin position="29"/>
        <end position="56"/>
    </location>
</feature>
<dbReference type="EMBL" id="JBBPBM010000024">
    <property type="protein sequence ID" value="KAK8542152.1"/>
    <property type="molecule type" value="Genomic_DNA"/>
</dbReference>
<proteinExistence type="predicted"/>
<accession>A0ABR2DMM8</accession>
<sequence>MAQRMDGGQFDADTLQLLAVVSRFEKKARRETIKEKPTAAVETPTENPAPASGDGDGASLTCAEATHMIAITIANKKAFNMLTCAILRKFGKFFGAASKIVREVCSIGFYNLGLGKGSIL</sequence>
<evidence type="ECO:0000256" key="1">
    <source>
        <dbReference type="SAM" id="MobiDB-lite"/>
    </source>
</evidence>
<protein>
    <submittedName>
        <fullName evidence="2">Uncharacterized protein</fullName>
    </submittedName>
</protein>